<keyword evidence="1" id="KW-0812">Transmembrane</keyword>
<sequence>MDWRHTCSCFILLFFFSLLPGILTSASISVNAACPVNFELQNYTIITSQCKLPEYQPAKQCCDAFLQFACPFKDLLNDLSNGCSDRMFSYIHIIGYPTDLFGNMCKGTKEGLECPALAPSRSADDTNSSRVNCKLSPVLMIATGFLGVLMLVLLF</sequence>
<evidence type="ECO:0000256" key="1">
    <source>
        <dbReference type="SAM" id="Phobius"/>
    </source>
</evidence>
<dbReference type="PANTHER" id="PTHR31533">
    <property type="entry name" value="GPI-ANCHORED PROTEIN LLG1-RELATED-RELATED"/>
    <property type="match status" value="1"/>
</dbReference>
<accession>A0AAE1R301</accession>
<dbReference type="InterPro" id="IPR039307">
    <property type="entry name" value="LORELEI-like"/>
</dbReference>
<protein>
    <recommendedName>
        <fullName evidence="3">GPI-anchored protein LLG1-like domain-containing protein</fullName>
    </recommendedName>
</protein>
<keyword evidence="2" id="KW-0732">Signal</keyword>
<evidence type="ECO:0000256" key="2">
    <source>
        <dbReference type="SAM" id="SignalP"/>
    </source>
</evidence>
<keyword evidence="1" id="KW-1133">Transmembrane helix</keyword>
<feature type="signal peptide" evidence="2">
    <location>
        <begin position="1"/>
        <end position="24"/>
    </location>
</feature>
<feature type="domain" description="GPI-anchored protein LLG1-like" evidence="3">
    <location>
        <begin position="36"/>
        <end position="112"/>
    </location>
</feature>
<feature type="chain" id="PRO_5042258544" description="GPI-anchored protein LLG1-like domain-containing protein" evidence="2">
    <location>
        <begin position="25"/>
        <end position="155"/>
    </location>
</feature>
<comment type="caution">
    <text evidence="4">The sequence shown here is derived from an EMBL/GenBank/DDBJ whole genome shotgun (WGS) entry which is preliminary data.</text>
</comment>
<evidence type="ECO:0000313" key="5">
    <source>
        <dbReference type="Proteomes" id="UP001291623"/>
    </source>
</evidence>
<dbReference type="PANTHER" id="PTHR31533:SF35">
    <property type="entry name" value="GPI-ANCHORED PROTEIN LLG2-RELATED"/>
    <property type="match status" value="1"/>
</dbReference>
<reference evidence="4" key="1">
    <citation type="submission" date="2023-12" db="EMBL/GenBank/DDBJ databases">
        <title>Genome assembly of Anisodus tanguticus.</title>
        <authorList>
            <person name="Wang Y.-J."/>
        </authorList>
    </citation>
    <scope>NUCLEOTIDE SEQUENCE</scope>
    <source>
        <strain evidence="4">KB-2021</strain>
        <tissue evidence="4">Leaf</tissue>
    </source>
</reference>
<dbReference type="AlphaFoldDB" id="A0AAE1R301"/>
<proteinExistence type="predicted"/>
<dbReference type="Proteomes" id="UP001291623">
    <property type="component" value="Unassembled WGS sequence"/>
</dbReference>
<dbReference type="InterPro" id="IPR058888">
    <property type="entry name" value="LLG1-like"/>
</dbReference>
<keyword evidence="1" id="KW-0472">Membrane</keyword>
<organism evidence="4 5">
    <name type="scientific">Anisodus tanguticus</name>
    <dbReference type="NCBI Taxonomy" id="243964"/>
    <lineage>
        <taxon>Eukaryota</taxon>
        <taxon>Viridiplantae</taxon>
        <taxon>Streptophyta</taxon>
        <taxon>Embryophyta</taxon>
        <taxon>Tracheophyta</taxon>
        <taxon>Spermatophyta</taxon>
        <taxon>Magnoliopsida</taxon>
        <taxon>eudicotyledons</taxon>
        <taxon>Gunneridae</taxon>
        <taxon>Pentapetalae</taxon>
        <taxon>asterids</taxon>
        <taxon>lamiids</taxon>
        <taxon>Solanales</taxon>
        <taxon>Solanaceae</taxon>
        <taxon>Solanoideae</taxon>
        <taxon>Hyoscyameae</taxon>
        <taxon>Anisodus</taxon>
    </lineage>
</organism>
<evidence type="ECO:0000259" key="3">
    <source>
        <dbReference type="Pfam" id="PF26578"/>
    </source>
</evidence>
<keyword evidence="5" id="KW-1185">Reference proteome</keyword>
<feature type="transmembrane region" description="Helical" evidence="1">
    <location>
        <begin position="135"/>
        <end position="154"/>
    </location>
</feature>
<dbReference type="Pfam" id="PF26578">
    <property type="entry name" value="LLG1"/>
    <property type="match status" value="1"/>
</dbReference>
<name>A0AAE1R301_9SOLA</name>
<gene>
    <name evidence="4" type="ORF">RND71_037047</name>
</gene>
<evidence type="ECO:0000313" key="4">
    <source>
        <dbReference type="EMBL" id="KAK4343953.1"/>
    </source>
</evidence>
<dbReference type="EMBL" id="JAVYJV010000020">
    <property type="protein sequence ID" value="KAK4343953.1"/>
    <property type="molecule type" value="Genomic_DNA"/>
</dbReference>